<proteinExistence type="predicted"/>
<evidence type="ECO:0000256" key="2">
    <source>
        <dbReference type="ARBA" id="ARBA00022801"/>
    </source>
</evidence>
<dbReference type="AlphaFoldDB" id="A0A1M4DW17"/>
<dbReference type="Pfam" id="PF12706">
    <property type="entry name" value="Lactamase_B_2"/>
    <property type="match status" value="1"/>
</dbReference>
<dbReference type="InterPro" id="IPR001279">
    <property type="entry name" value="Metallo-B-lactamas"/>
</dbReference>
<dbReference type="RefSeq" id="WP_225270174.1">
    <property type="nucleotide sequence ID" value="NZ_CP084058.1"/>
</dbReference>
<feature type="domain" description="Metallo-beta-lactamase" evidence="3">
    <location>
        <begin position="20"/>
        <end position="223"/>
    </location>
</feature>
<gene>
    <name evidence="4" type="ORF">BN4615_P258</name>
</gene>
<dbReference type="CDD" id="cd07719">
    <property type="entry name" value="arylsulfatase_AtsA-like_MBL-fold"/>
    <property type="match status" value="1"/>
</dbReference>
<organism evidence="4">
    <name type="scientific">Nonomuraea gerenzanensis</name>
    <dbReference type="NCBI Taxonomy" id="93944"/>
    <lineage>
        <taxon>Bacteria</taxon>
        <taxon>Bacillati</taxon>
        <taxon>Actinomycetota</taxon>
        <taxon>Actinomycetes</taxon>
        <taxon>Streptosporangiales</taxon>
        <taxon>Streptosporangiaceae</taxon>
        <taxon>Nonomuraea</taxon>
    </lineage>
</organism>
<accession>A0A1M4DW17</accession>
<dbReference type="SUPFAM" id="SSF56281">
    <property type="entry name" value="Metallo-hydrolase/oxidoreductase"/>
    <property type="match status" value="1"/>
</dbReference>
<keyword evidence="2 4" id="KW-0378">Hydrolase</keyword>
<reference evidence="4" key="1">
    <citation type="submission" date="2016-04" db="EMBL/GenBank/DDBJ databases">
        <authorList>
            <person name="Evans L.H."/>
            <person name="Alamgir A."/>
            <person name="Owens N."/>
            <person name="Weber N.D."/>
            <person name="Virtaneva K."/>
            <person name="Barbian K."/>
            <person name="Babar A."/>
            <person name="Rosenke K."/>
        </authorList>
    </citation>
    <scope>NUCLEOTIDE SEQUENCE</scope>
    <source>
        <strain evidence="4">Nono1</strain>
    </source>
</reference>
<dbReference type="Gene3D" id="3.60.15.10">
    <property type="entry name" value="Ribonuclease Z/Hydroxyacylglutathione hydrolase-like"/>
    <property type="match status" value="1"/>
</dbReference>
<evidence type="ECO:0000259" key="3">
    <source>
        <dbReference type="SMART" id="SM00849"/>
    </source>
</evidence>
<keyword evidence="1" id="KW-0255">Endonuclease</keyword>
<evidence type="ECO:0000256" key="1">
    <source>
        <dbReference type="ARBA" id="ARBA00022759"/>
    </source>
</evidence>
<sequence>MTTTVTLTGTGVPIPSPGRAGAGVLVRYGRTALQFDAGRATVLRLTEAGTGLHELSALFVTHVHSDHVMGLPDVVLGRWIQDHVWRTGPLEVHVPEGEAAGFVARMLDPYAADIALRMEHVQEVPPETRLRTFAAEATPQEVWRDGEVTVEAVAVHHEPVPDAVAYRIRTPDATVVVSGDTRVCEEVEELSRGADVLVHEACRTTALREAVAGTPFEQIFSYHADTVALGGLAARAGVGHLVLTHLIPAPEDEAGEAEFVADVRSGGYGGRVSVGRDLMTVTVG</sequence>
<keyword evidence="1" id="KW-0540">Nuclease</keyword>
<name>A0A1M4DW17_9ACTN</name>
<dbReference type="InterPro" id="IPR044094">
    <property type="entry name" value="AtsA-like_MBL-fold"/>
</dbReference>
<dbReference type="EMBL" id="LT559118">
    <property type="protein sequence ID" value="SBO90744.1"/>
    <property type="molecule type" value="Genomic_DNA"/>
</dbReference>
<dbReference type="PANTHER" id="PTHR46018:SF2">
    <property type="entry name" value="ZINC PHOSPHODIESTERASE ELAC PROTEIN 1"/>
    <property type="match status" value="1"/>
</dbReference>
<evidence type="ECO:0000313" key="4">
    <source>
        <dbReference type="EMBL" id="SBO90744.1"/>
    </source>
</evidence>
<dbReference type="GO" id="GO:0042781">
    <property type="term" value="F:3'-tRNA processing endoribonuclease activity"/>
    <property type="evidence" value="ECO:0007669"/>
    <property type="project" value="TreeGrafter"/>
</dbReference>
<dbReference type="SMART" id="SM00849">
    <property type="entry name" value="Lactamase_B"/>
    <property type="match status" value="1"/>
</dbReference>
<dbReference type="PANTHER" id="PTHR46018">
    <property type="entry name" value="ZINC PHOSPHODIESTERASE ELAC PROTEIN 1"/>
    <property type="match status" value="1"/>
</dbReference>
<protein>
    <submittedName>
        <fullName evidence="4">Hydrolase</fullName>
    </submittedName>
</protein>
<dbReference type="InterPro" id="IPR036866">
    <property type="entry name" value="RibonucZ/Hydroxyglut_hydro"/>
</dbReference>